<reference evidence="2" key="1">
    <citation type="journal article" date="2023" name="Mol. Phylogenet. Evol.">
        <title>Genome-scale phylogeny and comparative genomics of the fungal order Sordariales.</title>
        <authorList>
            <person name="Hensen N."/>
            <person name="Bonometti L."/>
            <person name="Westerberg I."/>
            <person name="Brannstrom I.O."/>
            <person name="Guillou S."/>
            <person name="Cros-Aarteil S."/>
            <person name="Calhoun S."/>
            <person name="Haridas S."/>
            <person name="Kuo A."/>
            <person name="Mondo S."/>
            <person name="Pangilinan J."/>
            <person name="Riley R."/>
            <person name="LaButti K."/>
            <person name="Andreopoulos B."/>
            <person name="Lipzen A."/>
            <person name="Chen C."/>
            <person name="Yan M."/>
            <person name="Daum C."/>
            <person name="Ng V."/>
            <person name="Clum A."/>
            <person name="Steindorff A."/>
            <person name="Ohm R.A."/>
            <person name="Martin F."/>
            <person name="Silar P."/>
            <person name="Natvig D.O."/>
            <person name="Lalanne C."/>
            <person name="Gautier V."/>
            <person name="Ament-Velasquez S.L."/>
            <person name="Kruys A."/>
            <person name="Hutchinson M.I."/>
            <person name="Powell A.J."/>
            <person name="Barry K."/>
            <person name="Miller A.N."/>
            <person name="Grigoriev I.V."/>
            <person name="Debuchy R."/>
            <person name="Gladieux P."/>
            <person name="Hiltunen Thoren M."/>
            <person name="Johannesson H."/>
        </authorList>
    </citation>
    <scope>NUCLEOTIDE SEQUENCE</scope>
    <source>
        <strain evidence="2">FGSC 1904</strain>
    </source>
</reference>
<organism evidence="2 3">
    <name type="scientific">Sordaria brevicollis</name>
    <dbReference type="NCBI Taxonomy" id="83679"/>
    <lineage>
        <taxon>Eukaryota</taxon>
        <taxon>Fungi</taxon>
        <taxon>Dikarya</taxon>
        <taxon>Ascomycota</taxon>
        <taxon>Pezizomycotina</taxon>
        <taxon>Sordariomycetes</taxon>
        <taxon>Sordariomycetidae</taxon>
        <taxon>Sordariales</taxon>
        <taxon>Sordariaceae</taxon>
        <taxon>Sordaria</taxon>
    </lineage>
</organism>
<protein>
    <submittedName>
        <fullName evidence="2">Uncharacterized protein</fullName>
    </submittedName>
</protein>
<dbReference type="AlphaFoldDB" id="A0AAE0PGT8"/>
<reference evidence="2" key="2">
    <citation type="submission" date="2023-07" db="EMBL/GenBank/DDBJ databases">
        <authorList>
            <consortium name="Lawrence Berkeley National Laboratory"/>
            <person name="Haridas S."/>
            <person name="Hensen N."/>
            <person name="Bonometti L."/>
            <person name="Westerberg I."/>
            <person name="Brannstrom I.O."/>
            <person name="Guillou S."/>
            <person name="Cros-Aarteil S."/>
            <person name="Calhoun S."/>
            <person name="Kuo A."/>
            <person name="Mondo S."/>
            <person name="Pangilinan J."/>
            <person name="Riley R."/>
            <person name="LaButti K."/>
            <person name="Andreopoulos B."/>
            <person name="Lipzen A."/>
            <person name="Chen C."/>
            <person name="Yanf M."/>
            <person name="Daum C."/>
            <person name="Ng V."/>
            <person name="Clum A."/>
            <person name="Steindorff A."/>
            <person name="Ohm R."/>
            <person name="Martin F."/>
            <person name="Silar P."/>
            <person name="Natvig D."/>
            <person name="Lalanne C."/>
            <person name="Gautier V."/>
            <person name="Ament-velasquez S.L."/>
            <person name="Kruys A."/>
            <person name="Hutchinson M.I."/>
            <person name="Powell A.J."/>
            <person name="Barry K."/>
            <person name="Miller A.N."/>
            <person name="Grigoriev I.V."/>
            <person name="Debuchy R."/>
            <person name="Gladieux P."/>
            <person name="Thoren M.H."/>
            <person name="Johannesson H."/>
        </authorList>
    </citation>
    <scope>NUCLEOTIDE SEQUENCE</scope>
    <source>
        <strain evidence="2">FGSC 1904</strain>
    </source>
</reference>
<accession>A0AAE0PGT8</accession>
<feature type="compositionally biased region" description="Basic and acidic residues" evidence="1">
    <location>
        <begin position="331"/>
        <end position="350"/>
    </location>
</feature>
<feature type="compositionally biased region" description="Low complexity" evidence="1">
    <location>
        <begin position="351"/>
        <end position="372"/>
    </location>
</feature>
<gene>
    <name evidence="2" type="ORF">B0T20DRAFT_477495</name>
</gene>
<evidence type="ECO:0000313" key="2">
    <source>
        <dbReference type="EMBL" id="KAK3399656.1"/>
    </source>
</evidence>
<sequence length="425" mass="48928">MENAFNADHKLIGFVPFMNKAMRERNPNMKSMWEIILFIQENLRLPASAEFEGVAVVRDLESIRNKIKWPADHDHFARWAYEYLRFAHEIGASEQAIKAIAHTKPNVRTDALDGINAHELAMTRKVNKGDQVADRTYVPRMRSEAEFWVHDKILTDYTKKTVPQTARYDVPIMAHDEAFYIKQMVEAMVDLNGPKDGSEAQIDTVRKMSMTVAQHLAWHLLVSQPSRSSTWKQTDNPSRLSPTMLSRRRDEEIQRNYMGLIRSVADYWVQDEIARSRKTYNTTEAETRNVNRTPLPEGVRPLKSKAAVVDLTITPYAKRFASDPAWELSRKEHNARDNNARARRERERRASVAVQQQFQSRFSSRPSDSSRANRAKPLERVKLRARGKLGLFLRARLMARCRATTPARLTAPVMVMARKSTKALG</sequence>
<keyword evidence="3" id="KW-1185">Reference proteome</keyword>
<proteinExistence type="predicted"/>
<dbReference type="EMBL" id="JAUTDP010000004">
    <property type="protein sequence ID" value="KAK3399656.1"/>
    <property type="molecule type" value="Genomic_DNA"/>
</dbReference>
<evidence type="ECO:0000256" key="1">
    <source>
        <dbReference type="SAM" id="MobiDB-lite"/>
    </source>
</evidence>
<name>A0AAE0PGT8_SORBR</name>
<comment type="caution">
    <text evidence="2">The sequence shown here is derived from an EMBL/GenBank/DDBJ whole genome shotgun (WGS) entry which is preliminary data.</text>
</comment>
<dbReference type="Proteomes" id="UP001281003">
    <property type="component" value="Unassembled WGS sequence"/>
</dbReference>
<feature type="region of interest" description="Disordered" evidence="1">
    <location>
        <begin position="331"/>
        <end position="377"/>
    </location>
</feature>
<evidence type="ECO:0000313" key="3">
    <source>
        <dbReference type="Proteomes" id="UP001281003"/>
    </source>
</evidence>